<dbReference type="NCBIfam" id="TIGR01472">
    <property type="entry name" value="gmd"/>
    <property type="match status" value="1"/>
</dbReference>
<keyword evidence="5 7" id="KW-0456">Lyase</keyword>
<dbReference type="InterPro" id="IPR006368">
    <property type="entry name" value="GDP_Man_deHydtase"/>
</dbReference>
<dbReference type="PANTHER" id="PTHR43715">
    <property type="entry name" value="GDP-MANNOSE 4,6-DEHYDRATASE"/>
    <property type="match status" value="1"/>
</dbReference>
<dbReference type="GO" id="GO:0042351">
    <property type="term" value="P:'de novo' GDP-L-fucose biosynthetic process"/>
    <property type="evidence" value="ECO:0007669"/>
    <property type="project" value="TreeGrafter"/>
</dbReference>
<dbReference type="InterPro" id="IPR036291">
    <property type="entry name" value="NAD(P)-bd_dom_sf"/>
</dbReference>
<evidence type="ECO:0000256" key="6">
    <source>
        <dbReference type="ARBA" id="ARBA00059383"/>
    </source>
</evidence>
<feature type="domain" description="NAD(P)-binding" evidence="8">
    <location>
        <begin position="5"/>
        <end position="344"/>
    </location>
</feature>
<dbReference type="HAMAP" id="MF_00955">
    <property type="entry name" value="GDP_Man_dehydratase"/>
    <property type="match status" value="1"/>
</dbReference>
<dbReference type="Gene3D" id="3.40.50.720">
    <property type="entry name" value="NAD(P)-binding Rossmann-like Domain"/>
    <property type="match status" value="1"/>
</dbReference>
<dbReference type="GO" id="GO:0008446">
    <property type="term" value="F:GDP-mannose 4,6-dehydratase activity"/>
    <property type="evidence" value="ECO:0007669"/>
    <property type="project" value="UniProtKB-UniRule"/>
</dbReference>
<reference evidence="9" key="1">
    <citation type="submission" date="2020-02" db="EMBL/GenBank/DDBJ databases">
        <authorList>
            <person name="Meier V. D."/>
        </authorList>
    </citation>
    <scope>NUCLEOTIDE SEQUENCE</scope>
    <source>
        <strain evidence="9">AVDCRST_MAG56</strain>
    </source>
</reference>
<dbReference type="InterPro" id="IPR016040">
    <property type="entry name" value="NAD(P)-bd_dom"/>
</dbReference>
<dbReference type="GO" id="GO:0070401">
    <property type="term" value="F:NADP+ binding"/>
    <property type="evidence" value="ECO:0007669"/>
    <property type="project" value="UniProtKB-UniRule"/>
</dbReference>
<evidence type="ECO:0000256" key="1">
    <source>
        <dbReference type="ARBA" id="ARBA00000188"/>
    </source>
</evidence>
<evidence type="ECO:0000256" key="3">
    <source>
        <dbReference type="ARBA" id="ARBA00009263"/>
    </source>
</evidence>
<evidence type="ECO:0000313" key="9">
    <source>
        <dbReference type="EMBL" id="CAA9276119.1"/>
    </source>
</evidence>
<comment type="catalytic activity">
    <reaction evidence="1 7">
        <text>GDP-alpha-D-mannose = GDP-4-dehydro-alpha-D-rhamnose + H2O</text>
        <dbReference type="Rhea" id="RHEA:23820"/>
        <dbReference type="ChEBI" id="CHEBI:15377"/>
        <dbReference type="ChEBI" id="CHEBI:57527"/>
        <dbReference type="ChEBI" id="CHEBI:57964"/>
        <dbReference type="EC" id="4.2.1.47"/>
    </reaction>
</comment>
<evidence type="ECO:0000256" key="4">
    <source>
        <dbReference type="ARBA" id="ARBA00011989"/>
    </source>
</evidence>
<dbReference type="EC" id="4.2.1.47" evidence="4 7"/>
<dbReference type="SUPFAM" id="SSF51735">
    <property type="entry name" value="NAD(P)-binding Rossmann-fold domains"/>
    <property type="match status" value="1"/>
</dbReference>
<evidence type="ECO:0000256" key="5">
    <source>
        <dbReference type="ARBA" id="ARBA00023239"/>
    </source>
</evidence>
<comment type="similarity">
    <text evidence="3 7">Belongs to the NAD(P)-dependent epimerase/dehydratase family. GDP-mannose 4,6-dehydratase subfamily.</text>
</comment>
<proteinExistence type="inferred from homology"/>
<dbReference type="EMBL" id="CADCTQ010000285">
    <property type="protein sequence ID" value="CAA9276119.1"/>
    <property type="molecule type" value="Genomic_DNA"/>
</dbReference>
<dbReference type="PANTHER" id="PTHR43715:SF1">
    <property type="entry name" value="GDP-MANNOSE 4,6 DEHYDRATASE"/>
    <property type="match status" value="1"/>
</dbReference>
<keyword evidence="7" id="KW-0521">NADP</keyword>
<comment type="cofactor">
    <cofactor evidence="2 7">
        <name>NADP(+)</name>
        <dbReference type="ChEBI" id="CHEBI:58349"/>
    </cofactor>
</comment>
<gene>
    <name evidence="7" type="primary">gmd</name>
    <name evidence="9" type="ORF">AVDCRST_MAG56-3388</name>
</gene>
<dbReference type="CDD" id="cd05260">
    <property type="entry name" value="GDP_MD_SDR_e"/>
    <property type="match status" value="1"/>
</dbReference>
<dbReference type="AlphaFoldDB" id="A0A6J4JBY1"/>
<evidence type="ECO:0000256" key="2">
    <source>
        <dbReference type="ARBA" id="ARBA00001937"/>
    </source>
</evidence>
<comment type="caution">
    <text evidence="7">Lacks conserved residue(s) required for the propagation of feature annotation.</text>
</comment>
<dbReference type="Gene3D" id="3.90.25.10">
    <property type="entry name" value="UDP-galactose 4-epimerase, domain 1"/>
    <property type="match status" value="1"/>
</dbReference>
<protein>
    <recommendedName>
        <fullName evidence="4 7">GDP-mannose 4,6-dehydratase</fullName>
        <ecNumber evidence="4 7">4.2.1.47</ecNumber>
    </recommendedName>
    <alternativeName>
        <fullName evidence="7">GDP-D-mannose dehydratase</fullName>
    </alternativeName>
</protein>
<comment type="function">
    <text evidence="6 7">Catalyzes the conversion of GDP-D-mannose to GDP-4-dehydro-6-deoxy-D-mannose.</text>
</comment>
<name>A0A6J4JBY1_9SPHI</name>
<accession>A0A6J4JBY1</accession>
<evidence type="ECO:0000256" key="7">
    <source>
        <dbReference type="HAMAP-Rule" id="MF_00955"/>
    </source>
</evidence>
<dbReference type="Pfam" id="PF16363">
    <property type="entry name" value="GDP_Man_Dehyd"/>
    <property type="match status" value="1"/>
</dbReference>
<organism evidence="9">
    <name type="scientific">uncultured Cytophagales bacterium</name>
    <dbReference type="NCBI Taxonomy" id="158755"/>
    <lineage>
        <taxon>Bacteria</taxon>
        <taxon>Pseudomonadati</taxon>
        <taxon>Bacteroidota</taxon>
        <taxon>Sphingobacteriia</taxon>
        <taxon>Sphingobacteriales</taxon>
        <taxon>environmental samples</taxon>
    </lineage>
</organism>
<evidence type="ECO:0000259" key="8">
    <source>
        <dbReference type="Pfam" id="PF16363"/>
    </source>
</evidence>
<sequence length="370" mass="42106">MKKALITGITGQDGAYLAELLLDKGYEVHGIKRRSSLFNTDRIDHLYQDPHEKDVRFKLHYGDLNDSTNIIRIIQEVQPDEIYNLGAMSHVKVSFDEPEYTANVDGIGTLRILEAVRLLGLTKKTKIYQASTSELYGGVQGHAQSEATPFYPRSPYAVAKLYGYWITVNYREAYDMFAVNGILFNHESPLRGETFVTRKITRATARIALGLQDKLYIGNLDAQRDWGHAKDYVEAMWLILQQDKPEDYVIATGVTNTVRTFIQMAFAEVGIELTFEGEGDSERAVVAHCSNPDYQLPVGKEVLCVDKRYFRPTEVDLLLGDPTKAMTQLNWKPKYDLAALVKDMMHADLDLFRRDQLLVTSGHRVMNYHE</sequence>
<dbReference type="FunFam" id="3.40.50.720:FF:000924">
    <property type="entry name" value="GDP-mannose 4,6 dehydratase"/>
    <property type="match status" value="1"/>
</dbReference>